<dbReference type="SUPFAM" id="SSF110997">
    <property type="entry name" value="Sporulation related repeat"/>
    <property type="match status" value="1"/>
</dbReference>
<feature type="signal peptide" evidence="1">
    <location>
        <begin position="1"/>
        <end position="23"/>
    </location>
</feature>
<dbReference type="Proteomes" id="UP000193224">
    <property type="component" value="Unassembled WGS sequence"/>
</dbReference>
<dbReference type="RefSeq" id="WP_085802200.1">
    <property type="nucleotide sequence ID" value="NZ_FWXB01000023.1"/>
</dbReference>
<reference evidence="3 4" key="1">
    <citation type="submission" date="2017-03" db="EMBL/GenBank/DDBJ databases">
        <authorList>
            <person name="Afonso C.L."/>
            <person name="Miller P.J."/>
            <person name="Scott M.A."/>
            <person name="Spackman E."/>
            <person name="Goraichik I."/>
            <person name="Dimitrov K.M."/>
            <person name="Suarez D.L."/>
            <person name="Swayne D.E."/>
        </authorList>
    </citation>
    <scope>NUCLEOTIDE SEQUENCE [LARGE SCALE GENOMIC DNA]</scope>
    <source>
        <strain evidence="3 4">CECT 7745</strain>
    </source>
</reference>
<feature type="domain" description="SPOR" evidence="2">
    <location>
        <begin position="287"/>
        <end position="365"/>
    </location>
</feature>
<name>A0A1X7BXD0_9RHOB</name>
<dbReference type="Pfam" id="PF05036">
    <property type="entry name" value="SPOR"/>
    <property type="match status" value="1"/>
</dbReference>
<evidence type="ECO:0000256" key="1">
    <source>
        <dbReference type="SAM" id="SignalP"/>
    </source>
</evidence>
<keyword evidence="4" id="KW-1185">Reference proteome</keyword>
<dbReference type="PROSITE" id="PS51724">
    <property type="entry name" value="SPOR"/>
    <property type="match status" value="1"/>
</dbReference>
<sequence length="365" mass="38646">MSLSRVFAAAAIAATFSFSGAEAQGLSDSLVPAEFPPGSYQGRQYVDSQGCVFIRAGIDGNVTWVPRVTRSRKVICGFQPTFARKAPAGNAAAQPVTAPAATAKVPASKAKPVRRTAVRSVVSQPAEPAASGGQAACRGANAVSQQYVGRVGQNVRCGPQKGSFAAYIRRDDDRGAQGKYRGTARVAEPRVVPRHVYENQVASRQGISMPKGYEPSWNDDRLNPSRAHQTLTGKAQMEQVWTNTVPRKLIIRPVGQATGHTGSTPYVAANSSGTSVVLSTRSTTAGATTASHRYVQAGLFSTDAKARAAAKRIAKAGLPASMAKVRHKGRGYLSVLAGPFSTQAQLDDAVRRVRAAGYREPRLRK</sequence>
<evidence type="ECO:0000313" key="4">
    <source>
        <dbReference type="Proteomes" id="UP000193224"/>
    </source>
</evidence>
<dbReference type="InterPro" id="IPR036680">
    <property type="entry name" value="SPOR-like_sf"/>
</dbReference>
<dbReference type="OrthoDB" id="7843142at2"/>
<dbReference type="GO" id="GO:0042834">
    <property type="term" value="F:peptidoglycan binding"/>
    <property type="evidence" value="ECO:0007669"/>
    <property type="project" value="InterPro"/>
</dbReference>
<evidence type="ECO:0000313" key="3">
    <source>
        <dbReference type="EMBL" id="SMC14301.1"/>
    </source>
</evidence>
<organism evidence="3 4">
    <name type="scientific">Roseovarius aestuarii</name>
    <dbReference type="NCBI Taxonomy" id="475083"/>
    <lineage>
        <taxon>Bacteria</taxon>
        <taxon>Pseudomonadati</taxon>
        <taxon>Pseudomonadota</taxon>
        <taxon>Alphaproteobacteria</taxon>
        <taxon>Rhodobacterales</taxon>
        <taxon>Roseobacteraceae</taxon>
        <taxon>Roseovarius</taxon>
    </lineage>
</organism>
<evidence type="ECO:0000259" key="2">
    <source>
        <dbReference type="PROSITE" id="PS51724"/>
    </source>
</evidence>
<keyword evidence="1" id="KW-0732">Signal</keyword>
<feature type="chain" id="PRO_5010862255" evidence="1">
    <location>
        <begin position="24"/>
        <end position="365"/>
    </location>
</feature>
<gene>
    <name evidence="3" type="ORF">ROA7745_04167</name>
</gene>
<dbReference type="InterPro" id="IPR007730">
    <property type="entry name" value="SPOR-like_dom"/>
</dbReference>
<accession>A0A1X7BXD0</accession>
<dbReference type="AlphaFoldDB" id="A0A1X7BXD0"/>
<dbReference type="EMBL" id="FWXB01000023">
    <property type="protein sequence ID" value="SMC14301.1"/>
    <property type="molecule type" value="Genomic_DNA"/>
</dbReference>
<dbReference type="Gene3D" id="3.30.70.1070">
    <property type="entry name" value="Sporulation related repeat"/>
    <property type="match status" value="1"/>
</dbReference>
<proteinExistence type="predicted"/>
<protein>
    <submittedName>
        <fullName evidence="3">Sporulation related domain protein</fullName>
    </submittedName>
</protein>